<protein>
    <recommendedName>
        <fullName evidence="3">Zinc finger E-box binding homeobox 2</fullName>
    </recommendedName>
</protein>
<organism evidence="1 2">
    <name type="scientific">Muntiacus muntjak</name>
    <name type="common">Barking deer</name>
    <name type="synonym">Indian muntjac</name>
    <dbReference type="NCBI Taxonomy" id="9888"/>
    <lineage>
        <taxon>Eukaryota</taxon>
        <taxon>Metazoa</taxon>
        <taxon>Chordata</taxon>
        <taxon>Craniata</taxon>
        <taxon>Vertebrata</taxon>
        <taxon>Euteleostomi</taxon>
        <taxon>Mammalia</taxon>
        <taxon>Eutheria</taxon>
        <taxon>Laurasiatheria</taxon>
        <taxon>Artiodactyla</taxon>
        <taxon>Ruminantia</taxon>
        <taxon>Pecora</taxon>
        <taxon>Cervidae</taxon>
        <taxon>Muntiacinae</taxon>
        <taxon>Muntiacus</taxon>
    </lineage>
</organism>
<comment type="caution">
    <text evidence="1">The sequence shown here is derived from an EMBL/GenBank/DDBJ whole genome shotgun (WGS) entry which is preliminary data.</text>
</comment>
<name>A0A5N3WLM9_MUNMU</name>
<proteinExistence type="predicted"/>
<evidence type="ECO:0008006" key="3">
    <source>
        <dbReference type="Google" id="ProtNLM"/>
    </source>
</evidence>
<evidence type="ECO:0000313" key="1">
    <source>
        <dbReference type="EMBL" id="KAB0361655.1"/>
    </source>
</evidence>
<evidence type="ECO:0000313" key="2">
    <source>
        <dbReference type="Proteomes" id="UP000326458"/>
    </source>
</evidence>
<sequence>MTHFEDIEPACCRSRAPSPCELPSDPLLSMKQPIMADGPRCKRRKQANPRRKNETNDASLCLYLSRFRVCARVCVCVCVCVCFACCGGGVEPYGGVIEEF</sequence>
<dbReference type="Proteomes" id="UP000326458">
    <property type="component" value="Unassembled WGS sequence"/>
</dbReference>
<dbReference type="AlphaFoldDB" id="A0A5N3WLM9"/>
<dbReference type="EMBL" id="VCEA01000001">
    <property type="protein sequence ID" value="KAB0361655.1"/>
    <property type="molecule type" value="Genomic_DNA"/>
</dbReference>
<accession>A0A5N3WLM9</accession>
<gene>
    <name evidence="1" type="ORF">FD754_005811</name>
</gene>
<reference evidence="1 2" key="1">
    <citation type="submission" date="2019-06" db="EMBL/GenBank/DDBJ databases">
        <title>Discovery of a novel chromosome fission-fusion reversal in muntjac.</title>
        <authorList>
            <person name="Mudd A.B."/>
            <person name="Bredeson J.V."/>
            <person name="Baum R."/>
            <person name="Hockemeyer D."/>
            <person name="Rokhsar D.S."/>
        </authorList>
    </citation>
    <scope>NUCLEOTIDE SEQUENCE [LARGE SCALE GENOMIC DNA]</scope>
    <source>
        <strain evidence="1">UTSW_UCB_Mm</strain>
        <tissue evidence="1">Fibroblast cell line</tissue>
    </source>
</reference>
<keyword evidence="2" id="KW-1185">Reference proteome</keyword>